<dbReference type="AlphaFoldDB" id="A0A0V0Z627"/>
<dbReference type="Proteomes" id="UP000054783">
    <property type="component" value="Unassembled WGS sequence"/>
</dbReference>
<evidence type="ECO:0000313" key="3">
    <source>
        <dbReference type="Proteomes" id="UP000054783"/>
    </source>
</evidence>
<reference evidence="2 3" key="1">
    <citation type="submission" date="2015-01" db="EMBL/GenBank/DDBJ databases">
        <title>Evolution of Trichinella species and genotypes.</title>
        <authorList>
            <person name="Korhonen P.K."/>
            <person name="Edoardo P."/>
            <person name="Giuseppe L.R."/>
            <person name="Gasser R.B."/>
        </authorList>
    </citation>
    <scope>NUCLEOTIDE SEQUENCE [LARGE SCALE GENOMIC DNA]</scope>
    <source>
        <strain evidence="2">ISS2496</strain>
    </source>
</reference>
<keyword evidence="1" id="KW-1133">Transmembrane helix</keyword>
<sequence>MIRSFDSDADQIQRVNRSIGRGGNMGLEWSVHCQCPVRLVHVPCLAVHQRNQSVVDSPITTVDSAGNSAALFLNIGHRCLVRYSLQPALRVVQGRSHRRDAILIRSHVLQQRLFHFLLTVDVTLVDRNRPAQFAANSHHVVDRNPPAQFVTNIVDHFDHFGSGRFENTRDVIGLGNARRPWRAVQQRQLGRHHEFETNQKPKQHRRARFFFSHAQLERRRLFVLVPQGDVELAPLFRLLFHVAITLTTASAQCRRCLGSTLSRQAAAGSAASAAVPYANCLPTMTWHFFLSPYADKMNKSSPFLTLTVSLLFFTISPIIKLLMLLLLLLLFNFPICRHKSNYTIVEMFLLPDGTCSGLQKKTKKTLNYHKT</sequence>
<dbReference type="EMBL" id="JYDQ01000391">
    <property type="protein sequence ID" value="KRY07885.1"/>
    <property type="molecule type" value="Genomic_DNA"/>
</dbReference>
<accession>A0A0V0Z627</accession>
<proteinExistence type="predicted"/>
<keyword evidence="1" id="KW-0472">Membrane</keyword>
<keyword evidence="1" id="KW-0812">Transmembrane</keyword>
<protein>
    <submittedName>
        <fullName evidence="2">Uncharacterized protein</fullName>
    </submittedName>
</protein>
<evidence type="ECO:0000256" key="1">
    <source>
        <dbReference type="SAM" id="Phobius"/>
    </source>
</evidence>
<comment type="caution">
    <text evidence="2">The sequence shown here is derived from an EMBL/GenBank/DDBJ whole genome shotgun (WGS) entry which is preliminary data.</text>
</comment>
<keyword evidence="3" id="KW-1185">Reference proteome</keyword>
<organism evidence="2 3">
    <name type="scientific">Trichinella patagoniensis</name>
    <dbReference type="NCBI Taxonomy" id="990121"/>
    <lineage>
        <taxon>Eukaryota</taxon>
        <taxon>Metazoa</taxon>
        <taxon>Ecdysozoa</taxon>
        <taxon>Nematoda</taxon>
        <taxon>Enoplea</taxon>
        <taxon>Dorylaimia</taxon>
        <taxon>Trichinellida</taxon>
        <taxon>Trichinellidae</taxon>
        <taxon>Trichinella</taxon>
    </lineage>
</organism>
<name>A0A0V0Z627_9BILA</name>
<gene>
    <name evidence="2" type="ORF">T12_16070</name>
</gene>
<evidence type="ECO:0000313" key="2">
    <source>
        <dbReference type="EMBL" id="KRY07885.1"/>
    </source>
</evidence>
<feature type="transmembrane region" description="Helical" evidence="1">
    <location>
        <begin position="303"/>
        <end position="331"/>
    </location>
</feature>